<dbReference type="EMBL" id="BJUU01000003">
    <property type="protein sequence ID" value="GEK79344.1"/>
    <property type="molecule type" value="Genomic_DNA"/>
</dbReference>
<protein>
    <recommendedName>
        <fullName evidence="1">Inner membrane protein YgaP-like transmembrane domain-containing protein</fullName>
    </recommendedName>
</protein>
<dbReference type="Pfam" id="PF11127">
    <property type="entry name" value="YgaP-like_TM"/>
    <property type="match status" value="1"/>
</dbReference>
<keyword evidence="3" id="KW-1185">Reference proteome</keyword>
<comment type="caution">
    <text evidence="2">The sequence shown here is derived from an EMBL/GenBank/DDBJ whole genome shotgun (WGS) entry which is preliminary data.</text>
</comment>
<dbReference type="RefSeq" id="WP_318279062.1">
    <property type="nucleotide sequence ID" value="NZ_BJUU01000003.1"/>
</dbReference>
<evidence type="ECO:0000313" key="3">
    <source>
        <dbReference type="Proteomes" id="UP000321749"/>
    </source>
</evidence>
<organism evidence="2 3">
    <name type="scientific">Agrococcus baldri</name>
    <dbReference type="NCBI Taxonomy" id="153730"/>
    <lineage>
        <taxon>Bacteria</taxon>
        <taxon>Bacillati</taxon>
        <taxon>Actinomycetota</taxon>
        <taxon>Actinomycetes</taxon>
        <taxon>Micrococcales</taxon>
        <taxon>Microbacteriaceae</taxon>
        <taxon>Agrococcus</taxon>
    </lineage>
</organism>
<accession>A0AA87REL4</accession>
<sequence length="91" mass="9160">MTGRRRAPLCAPGSIERGAQAAVGALMAAFALGSLHDPPLAIATALGAALLVTGAVRGWCPASLLARASTPRAHSEHNALGIAEARQVLDP</sequence>
<name>A0AA87REL4_9MICO</name>
<evidence type="ECO:0000259" key="1">
    <source>
        <dbReference type="Pfam" id="PF11127"/>
    </source>
</evidence>
<proteinExistence type="predicted"/>
<dbReference type="AlphaFoldDB" id="A0AA87REL4"/>
<dbReference type="InterPro" id="IPR021309">
    <property type="entry name" value="YgaP-like_TM"/>
</dbReference>
<feature type="domain" description="Inner membrane protein YgaP-like transmembrane" evidence="1">
    <location>
        <begin position="13"/>
        <end position="70"/>
    </location>
</feature>
<gene>
    <name evidence="2" type="ORF">ABA31_06950</name>
</gene>
<reference evidence="2 3" key="1">
    <citation type="submission" date="2019-07" db="EMBL/GenBank/DDBJ databases">
        <title>Whole genome shotgun sequence of Agrococcus baldri NBRC 103055.</title>
        <authorList>
            <person name="Hosoyama A."/>
            <person name="Uohara A."/>
            <person name="Ohji S."/>
            <person name="Ichikawa N."/>
        </authorList>
    </citation>
    <scope>NUCLEOTIDE SEQUENCE [LARGE SCALE GENOMIC DNA]</scope>
    <source>
        <strain evidence="2 3">NBRC 103055</strain>
    </source>
</reference>
<evidence type="ECO:0000313" key="2">
    <source>
        <dbReference type="EMBL" id="GEK79344.1"/>
    </source>
</evidence>
<dbReference type="Proteomes" id="UP000321749">
    <property type="component" value="Unassembled WGS sequence"/>
</dbReference>